<sequence length="203" mass="21227">MDLSDRYSLRLPLALLPLSPSLAAIHATRARRLSPEDDSLALSFCRVCGAFLLDGSASIRTKRAGKKRAERLLQAQCGTCGHANELEIHTTNPSPSPPPLPRAKKIATTPTAAGASASSATLSPVSFSAPTPTPRAGSDPDAVVRSLSVAPLRVAAPTAAPVHPKPKKSRPKNKGLQELLARKKQAESAISANSSLSSFLSEL</sequence>
<organism evidence="1 2">
    <name type="scientific">Vararia minispora EC-137</name>
    <dbReference type="NCBI Taxonomy" id="1314806"/>
    <lineage>
        <taxon>Eukaryota</taxon>
        <taxon>Fungi</taxon>
        <taxon>Dikarya</taxon>
        <taxon>Basidiomycota</taxon>
        <taxon>Agaricomycotina</taxon>
        <taxon>Agaricomycetes</taxon>
        <taxon>Russulales</taxon>
        <taxon>Lachnocladiaceae</taxon>
        <taxon>Vararia</taxon>
    </lineage>
</organism>
<name>A0ACB8QYN7_9AGAM</name>
<comment type="caution">
    <text evidence="1">The sequence shown here is derived from an EMBL/GenBank/DDBJ whole genome shotgun (WGS) entry which is preliminary data.</text>
</comment>
<protein>
    <submittedName>
        <fullName evidence="1">Uncharacterized protein</fullName>
    </submittedName>
</protein>
<reference evidence="1" key="2">
    <citation type="journal article" date="2022" name="New Phytol.">
        <title>Evolutionary transition to the ectomycorrhizal habit in the genomes of a hyperdiverse lineage of mushroom-forming fungi.</title>
        <authorList>
            <person name="Looney B."/>
            <person name="Miyauchi S."/>
            <person name="Morin E."/>
            <person name="Drula E."/>
            <person name="Courty P.E."/>
            <person name="Kohler A."/>
            <person name="Kuo A."/>
            <person name="LaButti K."/>
            <person name="Pangilinan J."/>
            <person name="Lipzen A."/>
            <person name="Riley R."/>
            <person name="Andreopoulos W."/>
            <person name="He G."/>
            <person name="Johnson J."/>
            <person name="Nolan M."/>
            <person name="Tritt A."/>
            <person name="Barry K.W."/>
            <person name="Grigoriev I.V."/>
            <person name="Nagy L.G."/>
            <person name="Hibbett D."/>
            <person name="Henrissat B."/>
            <person name="Matheny P.B."/>
            <person name="Labbe J."/>
            <person name="Martin F.M."/>
        </authorList>
    </citation>
    <scope>NUCLEOTIDE SEQUENCE</scope>
    <source>
        <strain evidence="1">EC-137</strain>
    </source>
</reference>
<keyword evidence="2" id="KW-1185">Reference proteome</keyword>
<accession>A0ACB8QYN7</accession>
<evidence type="ECO:0000313" key="2">
    <source>
        <dbReference type="Proteomes" id="UP000814128"/>
    </source>
</evidence>
<reference evidence="1" key="1">
    <citation type="submission" date="2021-02" db="EMBL/GenBank/DDBJ databases">
        <authorList>
            <consortium name="DOE Joint Genome Institute"/>
            <person name="Ahrendt S."/>
            <person name="Looney B.P."/>
            <person name="Miyauchi S."/>
            <person name="Morin E."/>
            <person name="Drula E."/>
            <person name="Courty P.E."/>
            <person name="Chicoki N."/>
            <person name="Fauchery L."/>
            <person name="Kohler A."/>
            <person name="Kuo A."/>
            <person name="Labutti K."/>
            <person name="Pangilinan J."/>
            <person name="Lipzen A."/>
            <person name="Riley R."/>
            <person name="Andreopoulos W."/>
            <person name="He G."/>
            <person name="Johnson J."/>
            <person name="Barry K.W."/>
            <person name="Grigoriev I.V."/>
            <person name="Nagy L."/>
            <person name="Hibbett D."/>
            <person name="Henrissat B."/>
            <person name="Matheny P.B."/>
            <person name="Labbe J."/>
            <person name="Martin F."/>
        </authorList>
    </citation>
    <scope>NUCLEOTIDE SEQUENCE</scope>
    <source>
        <strain evidence="1">EC-137</strain>
    </source>
</reference>
<gene>
    <name evidence="1" type="ORF">K488DRAFT_67391</name>
</gene>
<dbReference type="Proteomes" id="UP000814128">
    <property type="component" value="Unassembled WGS sequence"/>
</dbReference>
<dbReference type="EMBL" id="MU273468">
    <property type="protein sequence ID" value="KAI0036770.1"/>
    <property type="molecule type" value="Genomic_DNA"/>
</dbReference>
<evidence type="ECO:0000313" key="1">
    <source>
        <dbReference type="EMBL" id="KAI0036770.1"/>
    </source>
</evidence>
<proteinExistence type="predicted"/>